<dbReference type="EMBL" id="JACHGJ010000002">
    <property type="protein sequence ID" value="MBB6479542.1"/>
    <property type="molecule type" value="Genomic_DNA"/>
</dbReference>
<dbReference type="AlphaFoldDB" id="A0A841RAT5"/>
<evidence type="ECO:0000256" key="7">
    <source>
        <dbReference type="ARBA" id="ARBA00022832"/>
    </source>
</evidence>
<reference evidence="15 16" key="1">
    <citation type="submission" date="2020-08" db="EMBL/GenBank/DDBJ databases">
        <title>Genomic Encyclopedia of Type Strains, Phase IV (KMG-IV): sequencing the most valuable type-strain genomes for metagenomic binning, comparative biology and taxonomic classification.</title>
        <authorList>
            <person name="Goeker M."/>
        </authorList>
    </citation>
    <scope>NUCLEOTIDE SEQUENCE [LARGE SCALE GENOMIC DNA]</scope>
    <source>
        <strain evidence="15 16">DSM 2461</strain>
    </source>
</reference>
<sequence>MSARRRVVITGMGTVNPIAHNVNDTWKGLMEGKSGIGELTRFPAEEYGARIVGEVKDFNASDYIDSKSARKMALFTQFAVVSADQAMKQAGLLKEGAFDPWRAGVILGNGIGGFEVVEEQLENIIERGPSKVAPMTVPKMITNEGAGNIAIEYGLKGPCYVLATACASGTDAIGASLNAIRNNQADVIVTGGTEAAITKLAAAGFHKIHALSTRNDEPLKACRPFDKDRDGFILGEGAGVLILEELEHARKRGANILAEVTGYGVTCDAGHITAPDPDGAGMIRCMQMALEDAGIKPEEVDYINAHGTSTPTNDPIETKAIKGAFGDHAYKLKVSSTKSLTSHLVGAAGGLEAIISVLAIQNNIFPATYNLDNPDPECDLDYVPNKPVEGKIDTVLSDSLGFGGHNGALIIQRYKD</sequence>
<dbReference type="InterPro" id="IPR014031">
    <property type="entry name" value="Ketoacyl_synth_C"/>
</dbReference>
<dbReference type="SUPFAM" id="SSF53901">
    <property type="entry name" value="Thiolase-like"/>
    <property type="match status" value="2"/>
</dbReference>
<dbReference type="InterPro" id="IPR016039">
    <property type="entry name" value="Thiolase-like"/>
</dbReference>
<dbReference type="InterPro" id="IPR000794">
    <property type="entry name" value="Beta-ketoacyl_synthase"/>
</dbReference>
<evidence type="ECO:0000256" key="6">
    <source>
        <dbReference type="ARBA" id="ARBA00022679"/>
    </source>
</evidence>
<dbReference type="Proteomes" id="UP000587760">
    <property type="component" value="Unassembled WGS sequence"/>
</dbReference>
<keyword evidence="7" id="KW-0276">Fatty acid metabolism</keyword>
<evidence type="ECO:0000256" key="9">
    <source>
        <dbReference type="ARBA" id="ARBA00023160"/>
    </source>
</evidence>
<comment type="catalytic activity">
    <reaction evidence="11">
        <text>a fatty acyl-[ACP] + malonyl-[ACP] + H(+) = a 3-oxoacyl-[ACP] + holo-[ACP] + CO2</text>
        <dbReference type="Rhea" id="RHEA:22836"/>
        <dbReference type="Rhea" id="RHEA-COMP:9623"/>
        <dbReference type="Rhea" id="RHEA-COMP:9685"/>
        <dbReference type="Rhea" id="RHEA-COMP:9916"/>
        <dbReference type="Rhea" id="RHEA-COMP:14125"/>
        <dbReference type="ChEBI" id="CHEBI:15378"/>
        <dbReference type="ChEBI" id="CHEBI:16526"/>
        <dbReference type="ChEBI" id="CHEBI:64479"/>
        <dbReference type="ChEBI" id="CHEBI:78449"/>
        <dbReference type="ChEBI" id="CHEBI:78776"/>
        <dbReference type="ChEBI" id="CHEBI:138651"/>
    </reaction>
</comment>
<dbReference type="InterPro" id="IPR020841">
    <property type="entry name" value="PKS_Beta-ketoAc_synthase_dom"/>
</dbReference>
<proteinExistence type="inferred from homology"/>
<dbReference type="InterPro" id="IPR018201">
    <property type="entry name" value="Ketoacyl_synth_AS"/>
</dbReference>
<comment type="pathway">
    <text evidence="1 11">Lipid metabolism; fatty acid biosynthesis.</text>
</comment>
<dbReference type="UniPathway" id="UPA00094"/>
<evidence type="ECO:0000256" key="2">
    <source>
        <dbReference type="ARBA" id="ARBA00008467"/>
    </source>
</evidence>
<keyword evidence="6 11" id="KW-0808">Transferase</keyword>
<keyword evidence="9 11" id="KW-0275">Fatty acid biosynthesis</keyword>
<gene>
    <name evidence="15" type="ORF">HNR50_001200</name>
</gene>
<comment type="catalytic activity">
    <reaction evidence="11">
        <text>(9Z)-hexadecenoyl-[ACP] + malonyl-[ACP] + H(+) = 3-oxo-(11Z)-octadecenoyl-[ACP] + holo-[ACP] + CO2</text>
        <dbReference type="Rhea" id="RHEA:55040"/>
        <dbReference type="Rhea" id="RHEA-COMP:9623"/>
        <dbReference type="Rhea" id="RHEA-COMP:9685"/>
        <dbReference type="Rhea" id="RHEA-COMP:10800"/>
        <dbReference type="Rhea" id="RHEA-COMP:14074"/>
        <dbReference type="ChEBI" id="CHEBI:15378"/>
        <dbReference type="ChEBI" id="CHEBI:16526"/>
        <dbReference type="ChEBI" id="CHEBI:64479"/>
        <dbReference type="ChEBI" id="CHEBI:78449"/>
        <dbReference type="ChEBI" id="CHEBI:83989"/>
        <dbReference type="ChEBI" id="CHEBI:138538"/>
        <dbReference type="EC" id="2.3.1.179"/>
    </reaction>
</comment>
<dbReference type="GO" id="GO:0006633">
    <property type="term" value="P:fatty acid biosynthetic process"/>
    <property type="evidence" value="ECO:0007669"/>
    <property type="project" value="UniProtKB-UniRule"/>
</dbReference>
<dbReference type="PROSITE" id="PS00606">
    <property type="entry name" value="KS3_1"/>
    <property type="match status" value="1"/>
</dbReference>
<feature type="active site" description="For beta-ketoacyl synthase activity" evidence="12">
    <location>
        <position position="166"/>
    </location>
</feature>
<organism evidence="15 16">
    <name type="scientific">Spirochaeta isovalerica</name>
    <dbReference type="NCBI Taxonomy" id="150"/>
    <lineage>
        <taxon>Bacteria</taxon>
        <taxon>Pseudomonadati</taxon>
        <taxon>Spirochaetota</taxon>
        <taxon>Spirochaetia</taxon>
        <taxon>Spirochaetales</taxon>
        <taxon>Spirochaetaceae</taxon>
        <taxon>Spirochaeta</taxon>
    </lineage>
</organism>
<evidence type="ECO:0000256" key="3">
    <source>
        <dbReference type="ARBA" id="ARBA00012356"/>
    </source>
</evidence>
<dbReference type="PANTHER" id="PTHR11712">
    <property type="entry name" value="POLYKETIDE SYNTHASE-RELATED"/>
    <property type="match status" value="1"/>
</dbReference>
<evidence type="ECO:0000256" key="1">
    <source>
        <dbReference type="ARBA" id="ARBA00005194"/>
    </source>
</evidence>
<dbReference type="PANTHER" id="PTHR11712:SF336">
    <property type="entry name" value="3-OXOACYL-[ACYL-CARRIER-PROTEIN] SYNTHASE, MITOCHONDRIAL"/>
    <property type="match status" value="1"/>
</dbReference>
<keyword evidence="16" id="KW-1185">Reference proteome</keyword>
<dbReference type="GO" id="GO:0004315">
    <property type="term" value="F:3-oxoacyl-[acyl-carrier-protein] synthase activity"/>
    <property type="evidence" value="ECO:0007669"/>
    <property type="project" value="UniProtKB-UniRule"/>
</dbReference>
<comment type="caution">
    <text evidence="15">The sequence shown here is derived from an EMBL/GenBank/DDBJ whole genome shotgun (WGS) entry which is preliminary data.</text>
</comment>
<dbReference type="FunFam" id="3.40.47.10:FF:000009">
    <property type="entry name" value="3-oxoacyl-[acyl-carrier-protein] synthase 2"/>
    <property type="match status" value="1"/>
</dbReference>
<keyword evidence="8" id="KW-0443">Lipid metabolism</keyword>
<dbReference type="PROSITE" id="PS52004">
    <property type="entry name" value="KS3_2"/>
    <property type="match status" value="1"/>
</dbReference>
<dbReference type="PIRSF" id="PIRSF000447">
    <property type="entry name" value="KAS_II"/>
    <property type="match status" value="1"/>
</dbReference>
<protein>
    <recommendedName>
        <fullName evidence="4 11">3-oxoacyl-[acyl-carrier-protein] synthase 2</fullName>
        <ecNumber evidence="3 11">2.3.1.179</ecNumber>
    </recommendedName>
</protein>
<evidence type="ECO:0000256" key="13">
    <source>
        <dbReference type="RuleBase" id="RU003694"/>
    </source>
</evidence>
<dbReference type="SMART" id="SM00825">
    <property type="entry name" value="PKS_KS"/>
    <property type="match status" value="1"/>
</dbReference>
<feature type="domain" description="Ketosynthase family 3 (KS3)" evidence="14">
    <location>
        <begin position="4"/>
        <end position="413"/>
    </location>
</feature>
<evidence type="ECO:0000256" key="12">
    <source>
        <dbReference type="PIRSR" id="PIRSR000447-1"/>
    </source>
</evidence>
<comment type="similarity">
    <text evidence="2 11 13">Belongs to the thiolase-like superfamily. Beta-ketoacyl-ACP synthases family.</text>
</comment>
<evidence type="ECO:0000256" key="10">
    <source>
        <dbReference type="ARBA" id="ARBA00023315"/>
    </source>
</evidence>
<dbReference type="Pfam" id="PF02801">
    <property type="entry name" value="Ketoacyl-synt_C"/>
    <property type="match status" value="1"/>
</dbReference>
<evidence type="ECO:0000313" key="16">
    <source>
        <dbReference type="Proteomes" id="UP000587760"/>
    </source>
</evidence>
<dbReference type="GO" id="GO:0005829">
    <property type="term" value="C:cytosol"/>
    <property type="evidence" value="ECO:0007669"/>
    <property type="project" value="TreeGrafter"/>
</dbReference>
<evidence type="ECO:0000256" key="11">
    <source>
        <dbReference type="PIRNR" id="PIRNR000447"/>
    </source>
</evidence>
<dbReference type="EC" id="2.3.1.179" evidence="3 11"/>
<dbReference type="Gene3D" id="3.40.47.10">
    <property type="match status" value="1"/>
</dbReference>
<evidence type="ECO:0000256" key="5">
    <source>
        <dbReference type="ARBA" id="ARBA00022516"/>
    </source>
</evidence>
<keyword evidence="10 11" id="KW-0012">Acyltransferase</keyword>
<dbReference type="InterPro" id="IPR014030">
    <property type="entry name" value="Ketoacyl_synth_N"/>
</dbReference>
<dbReference type="NCBIfam" id="NF005589">
    <property type="entry name" value="PRK07314.1"/>
    <property type="match status" value="1"/>
</dbReference>
<dbReference type="RefSeq" id="WP_184744882.1">
    <property type="nucleotide sequence ID" value="NZ_JACHGJ010000002.1"/>
</dbReference>
<accession>A0A841RAT5</accession>
<evidence type="ECO:0000313" key="15">
    <source>
        <dbReference type="EMBL" id="MBB6479542.1"/>
    </source>
</evidence>
<dbReference type="NCBIfam" id="TIGR03150">
    <property type="entry name" value="fabF"/>
    <property type="match status" value="1"/>
</dbReference>
<evidence type="ECO:0000256" key="8">
    <source>
        <dbReference type="ARBA" id="ARBA00023098"/>
    </source>
</evidence>
<dbReference type="InterPro" id="IPR017568">
    <property type="entry name" value="3-oxoacyl-ACP_synth-2"/>
</dbReference>
<name>A0A841RAT5_9SPIO</name>
<evidence type="ECO:0000259" key="14">
    <source>
        <dbReference type="PROSITE" id="PS52004"/>
    </source>
</evidence>
<dbReference type="CDD" id="cd00834">
    <property type="entry name" value="KAS_I_II"/>
    <property type="match status" value="1"/>
</dbReference>
<dbReference type="Pfam" id="PF00109">
    <property type="entry name" value="ketoacyl-synt"/>
    <property type="match status" value="1"/>
</dbReference>
<evidence type="ECO:0000256" key="4">
    <source>
        <dbReference type="ARBA" id="ARBA00014657"/>
    </source>
</evidence>
<comment type="function">
    <text evidence="11">Involved in the type II fatty acid elongation cycle. Catalyzes the elongation of a wide range of acyl-ACP by the addition of two carbons from malonyl-ACP to an acyl acceptor. Can efficiently catalyze the conversion of palmitoleoyl-ACP (cis-hexadec-9-enoyl-ACP) to cis-vaccenoyl-ACP (cis-octadec-11-enoyl-ACP), an essential step in the thermal regulation of fatty acid composition.</text>
</comment>
<keyword evidence="5 11" id="KW-0444">Lipid biosynthesis</keyword>